<dbReference type="EMBL" id="LR899013">
    <property type="protein sequence ID" value="CAD7091030.1"/>
    <property type="molecule type" value="Genomic_DNA"/>
</dbReference>
<name>A0A7R8V3L2_HERIL</name>
<feature type="chain" id="PRO_5030841106" evidence="1">
    <location>
        <begin position="21"/>
        <end position="219"/>
    </location>
</feature>
<dbReference type="Proteomes" id="UP000594454">
    <property type="component" value="Chromosome 5"/>
</dbReference>
<dbReference type="SMART" id="SM00718">
    <property type="entry name" value="DM4_12"/>
    <property type="match status" value="1"/>
</dbReference>
<dbReference type="OMA" id="PIYWWKL"/>
<organism evidence="2 3">
    <name type="scientific">Hermetia illucens</name>
    <name type="common">Black soldier fly</name>
    <dbReference type="NCBI Taxonomy" id="343691"/>
    <lineage>
        <taxon>Eukaryota</taxon>
        <taxon>Metazoa</taxon>
        <taxon>Ecdysozoa</taxon>
        <taxon>Arthropoda</taxon>
        <taxon>Hexapoda</taxon>
        <taxon>Insecta</taxon>
        <taxon>Pterygota</taxon>
        <taxon>Neoptera</taxon>
        <taxon>Endopterygota</taxon>
        <taxon>Diptera</taxon>
        <taxon>Brachycera</taxon>
        <taxon>Stratiomyomorpha</taxon>
        <taxon>Stratiomyidae</taxon>
        <taxon>Hermetiinae</taxon>
        <taxon>Hermetia</taxon>
    </lineage>
</organism>
<dbReference type="InterPro" id="IPR006631">
    <property type="entry name" value="DM4_12"/>
</dbReference>
<dbReference type="OrthoDB" id="6358587at2759"/>
<protein>
    <submittedName>
        <fullName evidence="2">Uncharacterized protein</fullName>
    </submittedName>
</protein>
<gene>
    <name evidence="2" type="ORF">HERILL_LOCUS13479</name>
</gene>
<dbReference type="PANTHER" id="PTHR21398:SF11">
    <property type="entry name" value="HDC15381-RELATED"/>
    <property type="match status" value="1"/>
</dbReference>
<reference evidence="2 3" key="1">
    <citation type="submission" date="2020-11" db="EMBL/GenBank/DDBJ databases">
        <authorList>
            <person name="Wallbank WR R."/>
            <person name="Pardo Diaz C."/>
            <person name="Kozak K."/>
            <person name="Martin S."/>
            <person name="Jiggins C."/>
            <person name="Moest M."/>
            <person name="Warren A I."/>
            <person name="Generalovic N T."/>
            <person name="Byers J.R.P. K."/>
            <person name="Montejo-Kovacevich G."/>
            <person name="Yen C E."/>
        </authorList>
    </citation>
    <scope>NUCLEOTIDE SEQUENCE [LARGE SCALE GENOMIC DNA]</scope>
</reference>
<feature type="signal peptide" evidence="1">
    <location>
        <begin position="1"/>
        <end position="20"/>
    </location>
</feature>
<evidence type="ECO:0000313" key="2">
    <source>
        <dbReference type="EMBL" id="CAD7091030.1"/>
    </source>
</evidence>
<evidence type="ECO:0000313" key="3">
    <source>
        <dbReference type="Proteomes" id="UP000594454"/>
    </source>
</evidence>
<sequence length="219" mass="25223">MNIGIFLCACAIFHWIEVSASEPYNVTREWNPNHRRNRQKRFLIWEHGGIFKLVVGIAYPVNLGDKKPWRALNCNYNFQAQFAVPQKPTYWWDKWDGRSLADAKLQYNKDGTYHSDESRRFIYALLELYADRRGKNGKQCLLRAICENGGVDDVEGIYAELLQVVLNPGDDADEEYRNAYKAGRYGAVCTSLYPDCPLGQGLFDDIFVTETTNYIGKTK</sequence>
<dbReference type="AlphaFoldDB" id="A0A7R8V3L2"/>
<accession>A0A7R8V3L2</accession>
<dbReference type="Pfam" id="PF07841">
    <property type="entry name" value="DM4_12"/>
    <property type="match status" value="1"/>
</dbReference>
<keyword evidence="1" id="KW-0732">Signal</keyword>
<proteinExistence type="predicted"/>
<dbReference type="PANTHER" id="PTHR21398">
    <property type="entry name" value="AGAP007094-PA"/>
    <property type="match status" value="1"/>
</dbReference>
<keyword evidence="3" id="KW-1185">Reference proteome</keyword>
<dbReference type="InParanoid" id="A0A7R8V3L2"/>
<evidence type="ECO:0000256" key="1">
    <source>
        <dbReference type="SAM" id="SignalP"/>
    </source>
</evidence>